<evidence type="ECO:0000256" key="1">
    <source>
        <dbReference type="ARBA" id="ARBA00023242"/>
    </source>
</evidence>
<feature type="domain" description="Zn(2)-C6 fungal-type" evidence="3">
    <location>
        <begin position="500"/>
        <end position="532"/>
    </location>
</feature>
<feature type="region of interest" description="Disordered" evidence="2">
    <location>
        <begin position="542"/>
        <end position="621"/>
    </location>
</feature>
<dbReference type="GO" id="GO:0008270">
    <property type="term" value="F:zinc ion binding"/>
    <property type="evidence" value="ECO:0007669"/>
    <property type="project" value="InterPro"/>
</dbReference>
<dbReference type="OrthoDB" id="3251668at2759"/>
<feature type="compositionally biased region" description="Polar residues" evidence="2">
    <location>
        <begin position="583"/>
        <end position="595"/>
    </location>
</feature>
<dbReference type="Pfam" id="PF00172">
    <property type="entry name" value="Zn_clus"/>
    <property type="match status" value="1"/>
</dbReference>
<dbReference type="STRING" id="112498.A0A2D3VGJ3"/>
<evidence type="ECO:0000259" key="3">
    <source>
        <dbReference type="PROSITE" id="PS50048"/>
    </source>
</evidence>
<keyword evidence="1" id="KW-0539">Nucleus</keyword>
<evidence type="ECO:0000313" key="4">
    <source>
        <dbReference type="EMBL" id="CZT25115.1"/>
    </source>
</evidence>
<feature type="compositionally biased region" description="Low complexity" evidence="2">
    <location>
        <begin position="333"/>
        <end position="345"/>
    </location>
</feature>
<dbReference type="InterPro" id="IPR001138">
    <property type="entry name" value="Zn2Cys6_DnaBD"/>
</dbReference>
<dbReference type="PROSITE" id="PS50048">
    <property type="entry name" value="ZN2_CY6_FUNGAL_2"/>
    <property type="match status" value="1"/>
</dbReference>
<sequence length="621" mass="66583">MSSSRVSFGSRAGTAFDRPGGIGIRSSIGAYDTLDALAEALRTENAAATEGDEPQCTTLELCLSAGAVLELVRPGVGPYADGGEQDLPLEFKQMQAVENGLEHNNDESGIPSRLQTPRASIGHIVNVADAQQAAIVQRAASRGVMQAIEAADGFRYSFNNAWNAKDGEGSRFSYICQDSMQNKDRHANGYPRTIKHLKGDVGSRGPRKPTYDCKGSVSIKFSTSKQRCDVYYRHYAIHPTVAERAQMPRAPAVRRPFVSRGALLPQVVDSSLVAEPSGGLLATLQAENYASSALAMVDRPESSNIGRPLKRKRESAPPLPRSPPVPRSPPDKPLSLMELLSQSESAKTPAVGELSSRQDPSHMPAPIAYDLPSWQIPPPPLNNRQQNGANIGYPAPYQPPYPPSKNHTPSTHIAAPTQLQQAQTQHKPPFKQKVSGQPAGSHPKAQGLFTTLKPVGNSAPAGLPVTTYAPTATMYQGEGQSPAITTGYELMQRQRRARTSCERCRSGKRKCDEGQPCTACIKGGLGALDCVYEGAAPYDTDPTSFTPGGNRLPWTAHEKPSGTPAYSQASAGTLADHLPWATPVSQRPSDSTASPTVRRPPVNSCTSAERASSPDPWFPKR</sequence>
<keyword evidence="5" id="KW-1185">Reference proteome</keyword>
<accession>A0A2D3VGJ3</accession>
<dbReference type="Gene3D" id="4.10.240.10">
    <property type="entry name" value="Zn(2)-C6 fungal-type DNA-binding domain"/>
    <property type="match status" value="1"/>
</dbReference>
<dbReference type="GeneID" id="35605879"/>
<evidence type="ECO:0000313" key="5">
    <source>
        <dbReference type="Proteomes" id="UP000225277"/>
    </source>
</evidence>
<proteinExistence type="predicted"/>
<feature type="region of interest" description="Disordered" evidence="2">
    <location>
        <begin position="424"/>
        <end position="446"/>
    </location>
</feature>
<dbReference type="SUPFAM" id="SSF57701">
    <property type="entry name" value="Zn2/Cys6 DNA-binding domain"/>
    <property type="match status" value="1"/>
</dbReference>
<dbReference type="Proteomes" id="UP000225277">
    <property type="component" value="Unassembled WGS sequence"/>
</dbReference>
<dbReference type="AlphaFoldDB" id="A0A2D3VGJ3"/>
<dbReference type="SMART" id="SM00066">
    <property type="entry name" value="GAL4"/>
    <property type="match status" value="1"/>
</dbReference>
<evidence type="ECO:0000256" key="2">
    <source>
        <dbReference type="SAM" id="MobiDB-lite"/>
    </source>
</evidence>
<protein>
    <recommendedName>
        <fullName evidence="3">Zn(2)-C6 fungal-type domain-containing protein</fullName>
    </recommendedName>
</protein>
<reference evidence="4 5" key="1">
    <citation type="submission" date="2016-03" db="EMBL/GenBank/DDBJ databases">
        <authorList>
            <person name="Ploux O."/>
        </authorList>
    </citation>
    <scope>NUCLEOTIDE SEQUENCE [LARGE SCALE GENOMIC DNA]</scope>
    <source>
        <strain evidence="4 5">URUG2</strain>
    </source>
</reference>
<feature type="region of interest" description="Disordered" evidence="2">
    <location>
        <begin position="300"/>
        <end position="411"/>
    </location>
</feature>
<dbReference type="RefSeq" id="XP_023631838.1">
    <property type="nucleotide sequence ID" value="XM_023776070.1"/>
</dbReference>
<organism evidence="4 5">
    <name type="scientific">Ramularia collo-cygni</name>
    <dbReference type="NCBI Taxonomy" id="112498"/>
    <lineage>
        <taxon>Eukaryota</taxon>
        <taxon>Fungi</taxon>
        <taxon>Dikarya</taxon>
        <taxon>Ascomycota</taxon>
        <taxon>Pezizomycotina</taxon>
        <taxon>Dothideomycetes</taxon>
        <taxon>Dothideomycetidae</taxon>
        <taxon>Mycosphaerellales</taxon>
        <taxon>Mycosphaerellaceae</taxon>
        <taxon>Ramularia</taxon>
    </lineage>
</organism>
<dbReference type="GO" id="GO:0000981">
    <property type="term" value="F:DNA-binding transcription factor activity, RNA polymerase II-specific"/>
    <property type="evidence" value="ECO:0007669"/>
    <property type="project" value="InterPro"/>
</dbReference>
<name>A0A2D3VGJ3_9PEZI</name>
<dbReference type="CDD" id="cd00067">
    <property type="entry name" value="GAL4"/>
    <property type="match status" value="1"/>
</dbReference>
<feature type="compositionally biased region" description="Pro residues" evidence="2">
    <location>
        <begin position="317"/>
        <end position="332"/>
    </location>
</feature>
<gene>
    <name evidence="4" type="ORF">RCC_10844</name>
</gene>
<dbReference type="EMBL" id="FJUY01000025">
    <property type="protein sequence ID" value="CZT25115.1"/>
    <property type="molecule type" value="Genomic_DNA"/>
</dbReference>
<dbReference type="InterPro" id="IPR036864">
    <property type="entry name" value="Zn2-C6_fun-type_DNA-bd_sf"/>
</dbReference>